<dbReference type="EMBL" id="MHRQ01000016">
    <property type="protein sequence ID" value="OHA26781.1"/>
    <property type="molecule type" value="Genomic_DNA"/>
</dbReference>
<dbReference type="InterPro" id="IPR051050">
    <property type="entry name" value="Lipid_II_flippase_MurJ/MviN"/>
</dbReference>
<keyword evidence="5" id="KW-0573">Peptidoglycan synthesis</keyword>
<dbReference type="InterPro" id="IPR004268">
    <property type="entry name" value="MurJ"/>
</dbReference>
<evidence type="ECO:0000256" key="5">
    <source>
        <dbReference type="ARBA" id="ARBA00022984"/>
    </source>
</evidence>
<feature type="transmembrane region" description="Helical" evidence="8">
    <location>
        <begin position="317"/>
        <end position="339"/>
    </location>
</feature>
<feature type="transmembrane region" description="Helical" evidence="8">
    <location>
        <begin position="12"/>
        <end position="29"/>
    </location>
</feature>
<feature type="transmembrane region" description="Helical" evidence="8">
    <location>
        <begin position="191"/>
        <end position="211"/>
    </location>
</feature>
<dbReference type="Pfam" id="PF03023">
    <property type="entry name" value="MurJ"/>
    <property type="match status" value="1"/>
</dbReference>
<evidence type="ECO:0000256" key="2">
    <source>
        <dbReference type="ARBA" id="ARBA00022475"/>
    </source>
</evidence>
<dbReference type="GO" id="GO:0009252">
    <property type="term" value="P:peptidoglycan biosynthetic process"/>
    <property type="evidence" value="ECO:0007669"/>
    <property type="project" value="UniProtKB-KW"/>
</dbReference>
<keyword evidence="2" id="KW-1003">Cell membrane</keyword>
<feature type="transmembrane region" description="Helical" evidence="8">
    <location>
        <begin position="385"/>
        <end position="404"/>
    </location>
</feature>
<dbReference type="AlphaFoldDB" id="A0A1G2MV03"/>
<dbReference type="GO" id="GO:0015648">
    <property type="term" value="F:lipid-linked peptidoglycan transporter activity"/>
    <property type="evidence" value="ECO:0007669"/>
    <property type="project" value="TreeGrafter"/>
</dbReference>
<evidence type="ECO:0000256" key="1">
    <source>
        <dbReference type="ARBA" id="ARBA00004651"/>
    </source>
</evidence>
<comment type="subcellular location">
    <subcellularLocation>
        <location evidence="1">Cell membrane</location>
        <topology evidence="1">Multi-pass membrane protein</topology>
    </subcellularLocation>
</comment>
<feature type="transmembrane region" description="Helical" evidence="8">
    <location>
        <begin position="87"/>
        <end position="111"/>
    </location>
</feature>
<accession>A0A1G2MV03</accession>
<dbReference type="PANTHER" id="PTHR47019:SF1">
    <property type="entry name" value="LIPID II FLIPPASE MURJ"/>
    <property type="match status" value="1"/>
</dbReference>
<gene>
    <name evidence="9" type="ORF">A3C06_01405</name>
</gene>
<feature type="transmembrane region" description="Helical" evidence="8">
    <location>
        <begin position="465"/>
        <end position="486"/>
    </location>
</feature>
<feature type="transmembrane region" description="Helical" evidence="8">
    <location>
        <begin position="131"/>
        <end position="154"/>
    </location>
</feature>
<evidence type="ECO:0000256" key="6">
    <source>
        <dbReference type="ARBA" id="ARBA00022989"/>
    </source>
</evidence>
<keyword evidence="3 8" id="KW-0812">Transmembrane</keyword>
<keyword evidence="4" id="KW-0133">Cell shape</keyword>
<feature type="transmembrane region" description="Helical" evidence="8">
    <location>
        <begin position="431"/>
        <end position="453"/>
    </location>
</feature>
<evidence type="ECO:0008006" key="11">
    <source>
        <dbReference type="Google" id="ProtNLM"/>
    </source>
</evidence>
<dbReference type="PRINTS" id="PR01806">
    <property type="entry name" value="VIRFACTRMVIN"/>
</dbReference>
<reference evidence="9 10" key="1">
    <citation type="journal article" date="2016" name="Nat. Commun.">
        <title>Thousands of microbial genomes shed light on interconnected biogeochemical processes in an aquifer system.</title>
        <authorList>
            <person name="Anantharaman K."/>
            <person name="Brown C.T."/>
            <person name="Hug L.A."/>
            <person name="Sharon I."/>
            <person name="Castelle C.J."/>
            <person name="Probst A.J."/>
            <person name="Thomas B.C."/>
            <person name="Singh A."/>
            <person name="Wilkins M.J."/>
            <person name="Karaoz U."/>
            <person name="Brodie E.L."/>
            <person name="Williams K.H."/>
            <person name="Hubbard S.S."/>
            <person name="Banfield J.F."/>
        </authorList>
    </citation>
    <scope>NUCLEOTIDE SEQUENCE [LARGE SCALE GENOMIC DNA]</scope>
</reference>
<proteinExistence type="predicted"/>
<feature type="transmembrane region" description="Helical" evidence="8">
    <location>
        <begin position="161"/>
        <end position="185"/>
    </location>
</feature>
<feature type="transmembrane region" description="Helical" evidence="8">
    <location>
        <begin position="351"/>
        <end position="373"/>
    </location>
</feature>
<dbReference type="STRING" id="1802312.A3C06_01405"/>
<evidence type="ECO:0000313" key="10">
    <source>
        <dbReference type="Proteomes" id="UP000177565"/>
    </source>
</evidence>
<evidence type="ECO:0000256" key="4">
    <source>
        <dbReference type="ARBA" id="ARBA00022960"/>
    </source>
</evidence>
<evidence type="ECO:0000256" key="3">
    <source>
        <dbReference type="ARBA" id="ARBA00022692"/>
    </source>
</evidence>
<dbReference type="GO" id="GO:0005886">
    <property type="term" value="C:plasma membrane"/>
    <property type="evidence" value="ECO:0007669"/>
    <property type="project" value="UniProtKB-SubCell"/>
</dbReference>
<keyword evidence="7 8" id="KW-0472">Membrane</keyword>
<feature type="transmembrane region" description="Helical" evidence="8">
    <location>
        <begin position="276"/>
        <end position="297"/>
    </location>
</feature>
<dbReference type="PANTHER" id="PTHR47019">
    <property type="entry name" value="LIPID II FLIPPASE MURJ"/>
    <property type="match status" value="1"/>
</dbReference>
<evidence type="ECO:0000313" key="9">
    <source>
        <dbReference type="EMBL" id="OHA26781.1"/>
    </source>
</evidence>
<dbReference type="Proteomes" id="UP000177565">
    <property type="component" value="Unassembled WGS sequence"/>
</dbReference>
<sequence length="553" mass="61203">MLSKEVGNIHHAAYLIGFFAVLSQLLGLFRDRLFAYYFGAGQVLDVYYTSFKIPDFIFVSVASFVSISVLVPFVVERLKGDTDVLRNFIGSLFSFFSLLMVGVSIIAYVLTPWLVHWLFPGISAQESYDQLVLLTRIALLSPILLGLSNLFASITQACKRFIIYAISPLLYNFGIIVGIVIFYPMIGIAGLAWGVVLGALMHLLIQLPFVYSHGLMPRLQWKFDFSSIKEIVLLSAGRTVALSSSTIATVVLLGFGSLMSIGSIAVFNFSWNMQSVPLAIVGVSYSIALFPTISRFFSTGERAQFVEAMLTAARHIVFWSVPISALFVVLRAQIVRTILGSGNFSWSNTRLVAAALAVFSVSVVAQSLVLLFIRAYYASGRTKTPLLVNVFSGMVAIASSYGLWKLFLSWPVFRFFVESLLRVEGIPGTEVIMLPLGYSISMLLNLALFWYVFHREAPGFTRRLLRVFFQNFAGAMIMAVVAYLSLQWLSSIFDLNTVLGIFAQGFFAGILGIIAGVIVLRALESQELKEVWGTLHAKIWNTKVIVSETDVLP</sequence>
<feature type="transmembrane region" description="Helical" evidence="8">
    <location>
        <begin position="56"/>
        <end position="75"/>
    </location>
</feature>
<feature type="transmembrane region" description="Helical" evidence="8">
    <location>
        <begin position="498"/>
        <end position="520"/>
    </location>
</feature>
<name>A0A1G2MV03_9BACT</name>
<organism evidence="9 10">
    <name type="scientific">Candidatus Taylorbacteria bacterium RIFCSPHIGHO2_02_FULL_46_13</name>
    <dbReference type="NCBI Taxonomy" id="1802312"/>
    <lineage>
        <taxon>Bacteria</taxon>
        <taxon>Candidatus Tayloriibacteriota</taxon>
    </lineage>
</organism>
<dbReference type="GO" id="GO:0034204">
    <property type="term" value="P:lipid translocation"/>
    <property type="evidence" value="ECO:0007669"/>
    <property type="project" value="TreeGrafter"/>
</dbReference>
<evidence type="ECO:0000256" key="7">
    <source>
        <dbReference type="ARBA" id="ARBA00023136"/>
    </source>
</evidence>
<protein>
    <recommendedName>
        <fullName evidence="11">Lipid II flippase MurJ</fullName>
    </recommendedName>
</protein>
<keyword evidence="6 8" id="KW-1133">Transmembrane helix</keyword>
<dbReference type="GO" id="GO:0008360">
    <property type="term" value="P:regulation of cell shape"/>
    <property type="evidence" value="ECO:0007669"/>
    <property type="project" value="UniProtKB-KW"/>
</dbReference>
<comment type="caution">
    <text evidence="9">The sequence shown here is derived from an EMBL/GenBank/DDBJ whole genome shotgun (WGS) entry which is preliminary data.</text>
</comment>
<evidence type="ECO:0000256" key="8">
    <source>
        <dbReference type="SAM" id="Phobius"/>
    </source>
</evidence>